<sequence>MTFRCSHLYTSLRNRISRKVKKLLRKRHSERSTHSSRVVLLHRRAHDDIRLPEEIWHLIIREATFMTPDPLDATNELSFLEATSLHLPVYRASMRFKMALSLVCKRWNAFVKPFLYEFVWISRAQQAKALAHTLLLEFVDGTGSSGRFLRRLHIETPVLERCAPADLHTILEYSPQLTIYTDHQSVQRNRYDIPTDPRCRPERLLSLLAHPRSQLRRLSWTNYDDQPFQQRMSPLQQMRTMRLEYLELSSCSPNFRALFPDLTPGAGINGMVEMPVRLPALKSLKVSVDNDMFAALATWDMPTLRNLSVVSADFSYTGPGFYQFLEAHGKSIRQLELGHSSSIVEEHYLTAPGRPGTHQSFSLAQLCPNVTELICSADVEWHWESPDWIAPHVLLPHHPRVELIAIRDIDTRITDALGMGLTGNGGPAFFPLLEQLSSLLRYEAFPALKYLRDLSVESTMLRVRPHPAVQKFWHRVLTRCQARGVWLEDHNGVNITLRGLKRASLV</sequence>
<evidence type="ECO:0000313" key="1">
    <source>
        <dbReference type="EMBL" id="KAF8483383.1"/>
    </source>
</evidence>
<dbReference type="InterPro" id="IPR032675">
    <property type="entry name" value="LRR_dom_sf"/>
</dbReference>
<evidence type="ECO:0000313" key="2">
    <source>
        <dbReference type="Proteomes" id="UP000759537"/>
    </source>
</evidence>
<reference evidence="1" key="1">
    <citation type="submission" date="2019-10" db="EMBL/GenBank/DDBJ databases">
        <authorList>
            <consortium name="DOE Joint Genome Institute"/>
            <person name="Kuo A."/>
            <person name="Miyauchi S."/>
            <person name="Kiss E."/>
            <person name="Drula E."/>
            <person name="Kohler A."/>
            <person name="Sanchez-Garcia M."/>
            <person name="Andreopoulos B."/>
            <person name="Barry K.W."/>
            <person name="Bonito G."/>
            <person name="Buee M."/>
            <person name="Carver A."/>
            <person name="Chen C."/>
            <person name="Cichocki N."/>
            <person name="Clum A."/>
            <person name="Culley D."/>
            <person name="Crous P.W."/>
            <person name="Fauchery L."/>
            <person name="Girlanda M."/>
            <person name="Hayes R."/>
            <person name="Keri Z."/>
            <person name="LaButti K."/>
            <person name="Lipzen A."/>
            <person name="Lombard V."/>
            <person name="Magnuson J."/>
            <person name="Maillard F."/>
            <person name="Morin E."/>
            <person name="Murat C."/>
            <person name="Nolan M."/>
            <person name="Ohm R."/>
            <person name="Pangilinan J."/>
            <person name="Pereira M."/>
            <person name="Perotto S."/>
            <person name="Peter M."/>
            <person name="Riley R."/>
            <person name="Sitrit Y."/>
            <person name="Stielow B."/>
            <person name="Szollosi G."/>
            <person name="Zifcakova L."/>
            <person name="Stursova M."/>
            <person name="Spatafora J.W."/>
            <person name="Tedersoo L."/>
            <person name="Vaario L.-M."/>
            <person name="Yamada A."/>
            <person name="Yan M."/>
            <person name="Wang P."/>
            <person name="Xu J."/>
            <person name="Bruns T."/>
            <person name="Baldrian P."/>
            <person name="Vilgalys R."/>
            <person name="Henrissat B."/>
            <person name="Grigoriev I.V."/>
            <person name="Hibbett D."/>
            <person name="Nagy L.G."/>
            <person name="Martin F.M."/>
        </authorList>
    </citation>
    <scope>NUCLEOTIDE SEQUENCE</scope>
    <source>
        <strain evidence="1">Prilba</strain>
    </source>
</reference>
<dbReference type="Proteomes" id="UP000759537">
    <property type="component" value="Unassembled WGS sequence"/>
</dbReference>
<reference evidence="1" key="2">
    <citation type="journal article" date="2020" name="Nat. Commun.">
        <title>Large-scale genome sequencing of mycorrhizal fungi provides insights into the early evolution of symbiotic traits.</title>
        <authorList>
            <person name="Miyauchi S."/>
            <person name="Kiss E."/>
            <person name="Kuo A."/>
            <person name="Drula E."/>
            <person name="Kohler A."/>
            <person name="Sanchez-Garcia M."/>
            <person name="Morin E."/>
            <person name="Andreopoulos B."/>
            <person name="Barry K.W."/>
            <person name="Bonito G."/>
            <person name="Buee M."/>
            <person name="Carver A."/>
            <person name="Chen C."/>
            <person name="Cichocki N."/>
            <person name="Clum A."/>
            <person name="Culley D."/>
            <person name="Crous P.W."/>
            <person name="Fauchery L."/>
            <person name="Girlanda M."/>
            <person name="Hayes R.D."/>
            <person name="Keri Z."/>
            <person name="LaButti K."/>
            <person name="Lipzen A."/>
            <person name="Lombard V."/>
            <person name="Magnuson J."/>
            <person name="Maillard F."/>
            <person name="Murat C."/>
            <person name="Nolan M."/>
            <person name="Ohm R.A."/>
            <person name="Pangilinan J."/>
            <person name="Pereira M.F."/>
            <person name="Perotto S."/>
            <person name="Peter M."/>
            <person name="Pfister S."/>
            <person name="Riley R."/>
            <person name="Sitrit Y."/>
            <person name="Stielow J.B."/>
            <person name="Szollosi G."/>
            <person name="Zifcakova L."/>
            <person name="Stursova M."/>
            <person name="Spatafora J.W."/>
            <person name="Tedersoo L."/>
            <person name="Vaario L.M."/>
            <person name="Yamada A."/>
            <person name="Yan M."/>
            <person name="Wang P."/>
            <person name="Xu J."/>
            <person name="Bruns T."/>
            <person name="Baldrian P."/>
            <person name="Vilgalys R."/>
            <person name="Dunand C."/>
            <person name="Henrissat B."/>
            <person name="Grigoriev I.V."/>
            <person name="Hibbett D."/>
            <person name="Nagy L.G."/>
            <person name="Martin F.M."/>
        </authorList>
    </citation>
    <scope>NUCLEOTIDE SEQUENCE</scope>
    <source>
        <strain evidence="1">Prilba</strain>
    </source>
</reference>
<proteinExistence type="predicted"/>
<dbReference type="AlphaFoldDB" id="A0A9P5N0I4"/>
<keyword evidence="2" id="KW-1185">Reference proteome</keyword>
<dbReference type="Gene3D" id="3.80.10.10">
    <property type="entry name" value="Ribonuclease Inhibitor"/>
    <property type="match status" value="1"/>
</dbReference>
<organism evidence="1 2">
    <name type="scientific">Russula ochroleuca</name>
    <dbReference type="NCBI Taxonomy" id="152965"/>
    <lineage>
        <taxon>Eukaryota</taxon>
        <taxon>Fungi</taxon>
        <taxon>Dikarya</taxon>
        <taxon>Basidiomycota</taxon>
        <taxon>Agaricomycotina</taxon>
        <taxon>Agaricomycetes</taxon>
        <taxon>Russulales</taxon>
        <taxon>Russulaceae</taxon>
        <taxon>Russula</taxon>
    </lineage>
</organism>
<name>A0A9P5N0I4_9AGAM</name>
<dbReference type="EMBL" id="WHVB01000004">
    <property type="protein sequence ID" value="KAF8483383.1"/>
    <property type="molecule type" value="Genomic_DNA"/>
</dbReference>
<protein>
    <submittedName>
        <fullName evidence="1">Uncharacterized protein</fullName>
    </submittedName>
</protein>
<accession>A0A9P5N0I4</accession>
<gene>
    <name evidence="1" type="ORF">DFH94DRAFT_721296</name>
</gene>
<dbReference type="OrthoDB" id="3258324at2759"/>
<comment type="caution">
    <text evidence="1">The sequence shown here is derived from an EMBL/GenBank/DDBJ whole genome shotgun (WGS) entry which is preliminary data.</text>
</comment>